<dbReference type="Proteomes" id="UP000828390">
    <property type="component" value="Unassembled WGS sequence"/>
</dbReference>
<evidence type="ECO:0000313" key="1">
    <source>
        <dbReference type="EMBL" id="KAH3712447.1"/>
    </source>
</evidence>
<dbReference type="InterPro" id="IPR027443">
    <property type="entry name" value="IPNS-like_sf"/>
</dbReference>
<protein>
    <submittedName>
        <fullName evidence="1">Uncharacterized protein</fullName>
    </submittedName>
</protein>
<reference evidence="1" key="2">
    <citation type="submission" date="2020-11" db="EMBL/GenBank/DDBJ databases">
        <authorList>
            <person name="McCartney M.A."/>
            <person name="Auch B."/>
            <person name="Kono T."/>
            <person name="Mallez S."/>
            <person name="Becker A."/>
            <person name="Gohl D.M."/>
            <person name="Silverstein K.A.T."/>
            <person name="Koren S."/>
            <person name="Bechman K.B."/>
            <person name="Herman A."/>
            <person name="Abrahante J.E."/>
            <person name="Garbe J."/>
        </authorList>
    </citation>
    <scope>NUCLEOTIDE SEQUENCE</scope>
    <source>
        <strain evidence="1">Duluth1</strain>
        <tissue evidence="1">Whole animal</tissue>
    </source>
</reference>
<gene>
    <name evidence="1" type="ORF">DPMN_072148</name>
</gene>
<name>A0A9D3Z602_DREPO</name>
<evidence type="ECO:0000313" key="2">
    <source>
        <dbReference type="Proteomes" id="UP000828390"/>
    </source>
</evidence>
<sequence>MASGALIDLPIIDFAKAKTDREEQAKKTVDVLESVVFAFIDNLQGIYFKGLWDCCKWFFAKSTDFKRKIMQNPFNPENSNIYRGYFSVVPGEHSRKKGF</sequence>
<reference evidence="1" key="1">
    <citation type="journal article" date="2019" name="bioRxiv">
        <title>The Genome of the Zebra Mussel, Dreissena polymorpha: A Resource for Invasive Species Research.</title>
        <authorList>
            <person name="McCartney M.A."/>
            <person name="Auch B."/>
            <person name="Kono T."/>
            <person name="Mallez S."/>
            <person name="Zhang Y."/>
            <person name="Obille A."/>
            <person name="Becker A."/>
            <person name="Abrahante J.E."/>
            <person name="Garbe J."/>
            <person name="Badalamenti J.P."/>
            <person name="Herman A."/>
            <person name="Mangelson H."/>
            <person name="Liachko I."/>
            <person name="Sullivan S."/>
            <person name="Sone E.D."/>
            <person name="Koren S."/>
            <person name="Silverstein K.A.T."/>
            <person name="Beckman K.B."/>
            <person name="Gohl D.M."/>
        </authorList>
    </citation>
    <scope>NUCLEOTIDE SEQUENCE</scope>
    <source>
        <strain evidence="1">Duluth1</strain>
        <tissue evidence="1">Whole animal</tissue>
    </source>
</reference>
<dbReference type="EMBL" id="JAIWYP010000014">
    <property type="protein sequence ID" value="KAH3712447.1"/>
    <property type="molecule type" value="Genomic_DNA"/>
</dbReference>
<keyword evidence="2" id="KW-1185">Reference proteome</keyword>
<comment type="caution">
    <text evidence="1">The sequence shown here is derived from an EMBL/GenBank/DDBJ whole genome shotgun (WGS) entry which is preliminary data.</text>
</comment>
<accession>A0A9D3Z602</accession>
<organism evidence="1 2">
    <name type="scientific">Dreissena polymorpha</name>
    <name type="common">Zebra mussel</name>
    <name type="synonym">Mytilus polymorpha</name>
    <dbReference type="NCBI Taxonomy" id="45954"/>
    <lineage>
        <taxon>Eukaryota</taxon>
        <taxon>Metazoa</taxon>
        <taxon>Spiralia</taxon>
        <taxon>Lophotrochozoa</taxon>
        <taxon>Mollusca</taxon>
        <taxon>Bivalvia</taxon>
        <taxon>Autobranchia</taxon>
        <taxon>Heteroconchia</taxon>
        <taxon>Euheterodonta</taxon>
        <taxon>Imparidentia</taxon>
        <taxon>Neoheterodontei</taxon>
        <taxon>Myida</taxon>
        <taxon>Dreissenoidea</taxon>
        <taxon>Dreissenidae</taxon>
        <taxon>Dreissena</taxon>
    </lineage>
</organism>
<dbReference type="Gene3D" id="2.60.120.330">
    <property type="entry name" value="B-lactam Antibiotic, Isopenicillin N Synthase, Chain"/>
    <property type="match status" value="1"/>
</dbReference>
<proteinExistence type="predicted"/>
<dbReference type="AlphaFoldDB" id="A0A9D3Z602"/>